<organism evidence="5 6">
    <name type="scientific">Molossus molossus</name>
    <name type="common">Pallas' mastiff bat</name>
    <name type="synonym">Vespertilio molossus</name>
    <dbReference type="NCBI Taxonomy" id="27622"/>
    <lineage>
        <taxon>Eukaryota</taxon>
        <taxon>Metazoa</taxon>
        <taxon>Chordata</taxon>
        <taxon>Craniata</taxon>
        <taxon>Vertebrata</taxon>
        <taxon>Euteleostomi</taxon>
        <taxon>Mammalia</taxon>
        <taxon>Eutheria</taxon>
        <taxon>Laurasiatheria</taxon>
        <taxon>Chiroptera</taxon>
        <taxon>Yangochiroptera</taxon>
        <taxon>Molossidae</taxon>
        <taxon>Molossus</taxon>
    </lineage>
</organism>
<dbReference type="InterPro" id="IPR007110">
    <property type="entry name" value="Ig-like_dom"/>
</dbReference>
<evidence type="ECO:0000256" key="3">
    <source>
        <dbReference type="SAM" id="SignalP"/>
    </source>
</evidence>
<keyword evidence="2" id="KW-0325">Glycoprotein</keyword>
<dbReference type="Pfam" id="PF17736">
    <property type="entry name" value="Ig_C17orf99"/>
    <property type="match status" value="2"/>
</dbReference>
<dbReference type="InterPro" id="IPR036179">
    <property type="entry name" value="Ig-like_dom_sf"/>
</dbReference>
<evidence type="ECO:0000313" key="5">
    <source>
        <dbReference type="EMBL" id="KAF6415130.1"/>
    </source>
</evidence>
<feature type="signal peptide" evidence="3">
    <location>
        <begin position="1"/>
        <end position="18"/>
    </location>
</feature>
<keyword evidence="6" id="KW-1185">Reference proteome</keyword>
<evidence type="ECO:0000256" key="2">
    <source>
        <dbReference type="ARBA" id="ARBA00023180"/>
    </source>
</evidence>
<dbReference type="EMBL" id="JACASF010000019">
    <property type="protein sequence ID" value="KAF6415130.1"/>
    <property type="molecule type" value="Genomic_DNA"/>
</dbReference>
<proteinExistence type="predicted"/>
<evidence type="ECO:0000259" key="4">
    <source>
        <dbReference type="PROSITE" id="PS50835"/>
    </source>
</evidence>
<protein>
    <recommendedName>
        <fullName evidence="4">Ig-like domain-containing protein</fullName>
    </recommendedName>
</protein>
<dbReference type="InterPro" id="IPR040878">
    <property type="entry name" value="IL-40-like_Ig"/>
</dbReference>
<sequence length="247" mass="27047">MRLLLLFCLALLASGSFSVEQKIGLVPEVTIAYQVLEVFPRSRRVLITCHSPQGTPPIAYSLWGSQDIEVARKVVKKHTPASFSINVTLKSRPDLLTYTCQAATSSGPRGASTTLQMYWELWAKPVSQLQTNFTLLDRGSGPRVEMSCRASLGSPPITYSLVGPDGHVHLQQRPHYGQPANFSFLLTETPRWFQCQAQNDINVQSSPLTLVPPGQLPRGPTFVLAASLTSIAAIASGMLGRTTWTRL</sequence>
<dbReference type="PROSITE" id="PS50835">
    <property type="entry name" value="IG_LIKE"/>
    <property type="match status" value="1"/>
</dbReference>
<name>A0A7J8CW76_MOLMO</name>
<reference evidence="5 6" key="1">
    <citation type="journal article" date="2020" name="Nature">
        <title>Six reference-quality genomes reveal evolution of bat adaptations.</title>
        <authorList>
            <person name="Jebb D."/>
            <person name="Huang Z."/>
            <person name="Pippel M."/>
            <person name="Hughes G.M."/>
            <person name="Lavrichenko K."/>
            <person name="Devanna P."/>
            <person name="Winkler S."/>
            <person name="Jermiin L.S."/>
            <person name="Skirmuntt E.C."/>
            <person name="Katzourakis A."/>
            <person name="Burkitt-Gray L."/>
            <person name="Ray D.A."/>
            <person name="Sullivan K.A.M."/>
            <person name="Roscito J.G."/>
            <person name="Kirilenko B.M."/>
            <person name="Davalos L.M."/>
            <person name="Corthals A.P."/>
            <person name="Power M.L."/>
            <person name="Jones G."/>
            <person name="Ransome R.D."/>
            <person name="Dechmann D.K.N."/>
            <person name="Locatelli A.G."/>
            <person name="Puechmaille S.J."/>
            <person name="Fedrigo O."/>
            <person name="Jarvis E.D."/>
            <person name="Hiller M."/>
            <person name="Vernes S.C."/>
            <person name="Myers E.W."/>
            <person name="Teeling E.C."/>
        </authorList>
    </citation>
    <scope>NUCLEOTIDE SEQUENCE [LARGE SCALE GENOMIC DNA]</scope>
    <source>
        <strain evidence="5">MMolMol1</strain>
        <tissue evidence="5">Muscle</tissue>
    </source>
</reference>
<evidence type="ECO:0000313" key="6">
    <source>
        <dbReference type="Proteomes" id="UP000550707"/>
    </source>
</evidence>
<dbReference type="SUPFAM" id="SSF48726">
    <property type="entry name" value="Immunoglobulin"/>
    <property type="match status" value="1"/>
</dbReference>
<evidence type="ECO:0000256" key="1">
    <source>
        <dbReference type="ARBA" id="ARBA00022729"/>
    </source>
</evidence>
<accession>A0A7J8CW76</accession>
<dbReference type="AlphaFoldDB" id="A0A7J8CW76"/>
<dbReference type="Proteomes" id="UP000550707">
    <property type="component" value="Unassembled WGS sequence"/>
</dbReference>
<comment type="caution">
    <text evidence="5">The sequence shown here is derived from an EMBL/GenBank/DDBJ whole genome shotgun (WGS) entry which is preliminary data.</text>
</comment>
<feature type="domain" description="Ig-like" evidence="4">
    <location>
        <begin position="27"/>
        <end position="116"/>
    </location>
</feature>
<feature type="chain" id="PRO_5029562130" description="Ig-like domain-containing protein" evidence="3">
    <location>
        <begin position="19"/>
        <end position="247"/>
    </location>
</feature>
<keyword evidence="1 3" id="KW-0732">Signal</keyword>
<gene>
    <name evidence="5" type="ORF">HJG59_001740</name>
</gene>